<feature type="transmembrane region" description="Helical" evidence="1">
    <location>
        <begin position="30"/>
        <end position="51"/>
    </location>
</feature>
<keyword evidence="1" id="KW-0472">Membrane</keyword>
<dbReference type="AlphaFoldDB" id="A0A383BG28"/>
<evidence type="ECO:0000256" key="1">
    <source>
        <dbReference type="SAM" id="Phobius"/>
    </source>
</evidence>
<keyword evidence="1" id="KW-0812">Transmembrane</keyword>
<proteinExistence type="predicted"/>
<sequence length="175" mass="19180">VILGKVTRRPKPEKEKLARAHGVRVNVVKATVVGVAGIVVALACLFILLSISKSSDSIEIRLGDDDFRGINATNLANEISSNGPVLFPDLVGRNRPIWITHAGNNPQTDWFAFLAQVPEQANSCIAQWDSDNSNFFNSCNSKNKFPPDGTGLEQLTWQVVQGELRVVINTEKKNN</sequence>
<feature type="non-terminal residue" evidence="2">
    <location>
        <position position="1"/>
    </location>
</feature>
<evidence type="ECO:0000313" key="2">
    <source>
        <dbReference type="EMBL" id="SVE18819.1"/>
    </source>
</evidence>
<gene>
    <name evidence="2" type="ORF">METZ01_LOCUS471673</name>
</gene>
<dbReference type="EMBL" id="UINC01200091">
    <property type="protein sequence ID" value="SVE18819.1"/>
    <property type="molecule type" value="Genomic_DNA"/>
</dbReference>
<protein>
    <submittedName>
        <fullName evidence="2">Uncharacterized protein</fullName>
    </submittedName>
</protein>
<name>A0A383BG28_9ZZZZ</name>
<reference evidence="2" key="1">
    <citation type="submission" date="2018-05" db="EMBL/GenBank/DDBJ databases">
        <authorList>
            <person name="Lanie J.A."/>
            <person name="Ng W.-L."/>
            <person name="Kazmierczak K.M."/>
            <person name="Andrzejewski T.M."/>
            <person name="Davidsen T.M."/>
            <person name="Wayne K.J."/>
            <person name="Tettelin H."/>
            <person name="Glass J.I."/>
            <person name="Rusch D."/>
            <person name="Podicherti R."/>
            <person name="Tsui H.-C.T."/>
            <person name="Winkler M.E."/>
        </authorList>
    </citation>
    <scope>NUCLEOTIDE SEQUENCE</scope>
</reference>
<keyword evidence="1" id="KW-1133">Transmembrane helix</keyword>
<accession>A0A383BG28</accession>
<organism evidence="2">
    <name type="scientific">marine metagenome</name>
    <dbReference type="NCBI Taxonomy" id="408172"/>
    <lineage>
        <taxon>unclassified sequences</taxon>
        <taxon>metagenomes</taxon>
        <taxon>ecological metagenomes</taxon>
    </lineage>
</organism>